<organism evidence="2 3">
    <name type="scientific">Methylobacterium phyllostachyos</name>
    <dbReference type="NCBI Taxonomy" id="582672"/>
    <lineage>
        <taxon>Bacteria</taxon>
        <taxon>Pseudomonadati</taxon>
        <taxon>Pseudomonadota</taxon>
        <taxon>Alphaproteobacteria</taxon>
        <taxon>Hyphomicrobiales</taxon>
        <taxon>Methylobacteriaceae</taxon>
        <taxon>Methylobacterium</taxon>
    </lineage>
</organism>
<evidence type="ECO:0000259" key="1">
    <source>
        <dbReference type="Pfam" id="PF07811"/>
    </source>
</evidence>
<feature type="domain" description="TadE-like" evidence="1">
    <location>
        <begin position="19"/>
        <end position="60"/>
    </location>
</feature>
<proteinExistence type="predicted"/>
<accession>A0A1H0A5H3</accession>
<dbReference type="AlphaFoldDB" id="A0A1H0A5H3"/>
<gene>
    <name evidence="2" type="ORF">SAMN05216360_10768</name>
</gene>
<keyword evidence="3" id="KW-1185">Reference proteome</keyword>
<sequence length="182" mass="19140">MRRRLRPSAYKGLVGDRRGVSATEFALILPLLLLIVLGGYQLSQAASAYRKVTRTARTVADLATQYSTMTKTDMSTVLNASSQVMAPFNTSSLSIVLTEFYVSPAGVATVTWSQGLNATALSPGLTVILPAGVCLPNASVVLASVTYSFTPAIGYKITGPFAISSALYMSPRSVASISYTGS</sequence>
<reference evidence="3" key="1">
    <citation type="submission" date="2016-10" db="EMBL/GenBank/DDBJ databases">
        <authorList>
            <person name="Varghese N."/>
            <person name="Submissions S."/>
        </authorList>
    </citation>
    <scope>NUCLEOTIDE SEQUENCE [LARGE SCALE GENOMIC DNA]</scope>
    <source>
        <strain evidence="3">BL47</strain>
    </source>
</reference>
<dbReference type="RefSeq" id="WP_091716270.1">
    <property type="nucleotide sequence ID" value="NZ_FNHS01000007.1"/>
</dbReference>
<dbReference type="EMBL" id="FNHS01000007">
    <property type="protein sequence ID" value="SDN28461.1"/>
    <property type="molecule type" value="Genomic_DNA"/>
</dbReference>
<dbReference type="OrthoDB" id="7189296at2"/>
<dbReference type="STRING" id="582672.SAMN05216360_10768"/>
<name>A0A1H0A5H3_9HYPH</name>
<dbReference type="Proteomes" id="UP000198704">
    <property type="component" value="Unassembled WGS sequence"/>
</dbReference>
<dbReference type="Pfam" id="PF07811">
    <property type="entry name" value="TadE"/>
    <property type="match status" value="1"/>
</dbReference>
<dbReference type="InterPro" id="IPR012495">
    <property type="entry name" value="TadE-like_dom"/>
</dbReference>
<evidence type="ECO:0000313" key="3">
    <source>
        <dbReference type="Proteomes" id="UP000198704"/>
    </source>
</evidence>
<protein>
    <submittedName>
        <fullName evidence="2">Flp pilus assembly protein TadG</fullName>
    </submittedName>
</protein>
<evidence type="ECO:0000313" key="2">
    <source>
        <dbReference type="EMBL" id="SDN28461.1"/>
    </source>
</evidence>